<dbReference type="AlphaFoldDB" id="A0AAV4PT38"/>
<dbReference type="PROSITE" id="PS51257">
    <property type="entry name" value="PROKAR_LIPOPROTEIN"/>
    <property type="match status" value="1"/>
</dbReference>
<proteinExistence type="predicted"/>
<dbReference type="Proteomes" id="UP001054945">
    <property type="component" value="Unassembled WGS sequence"/>
</dbReference>
<sequence length="89" mass="9825">MRECNENAFQQKRWNCATPRTPQGSALAGVGCVGVGVGCARRPRLQGDRSHNSSKILSRGQHTDLVTGVFSRMEYYNSLKISRTPLDNS</sequence>
<organism evidence="1 2">
    <name type="scientific">Caerostris extrusa</name>
    <name type="common">Bark spider</name>
    <name type="synonym">Caerostris bankana</name>
    <dbReference type="NCBI Taxonomy" id="172846"/>
    <lineage>
        <taxon>Eukaryota</taxon>
        <taxon>Metazoa</taxon>
        <taxon>Ecdysozoa</taxon>
        <taxon>Arthropoda</taxon>
        <taxon>Chelicerata</taxon>
        <taxon>Arachnida</taxon>
        <taxon>Araneae</taxon>
        <taxon>Araneomorphae</taxon>
        <taxon>Entelegynae</taxon>
        <taxon>Araneoidea</taxon>
        <taxon>Araneidae</taxon>
        <taxon>Caerostris</taxon>
    </lineage>
</organism>
<name>A0AAV4PT38_CAEEX</name>
<gene>
    <name evidence="1" type="ORF">CEXT_208961</name>
</gene>
<accession>A0AAV4PT38</accession>
<protein>
    <recommendedName>
        <fullName evidence="3">Protein Wnt</fullName>
    </recommendedName>
</protein>
<evidence type="ECO:0000313" key="1">
    <source>
        <dbReference type="EMBL" id="GIY00568.1"/>
    </source>
</evidence>
<evidence type="ECO:0008006" key="3">
    <source>
        <dbReference type="Google" id="ProtNLM"/>
    </source>
</evidence>
<dbReference type="EMBL" id="BPLR01005202">
    <property type="protein sequence ID" value="GIY00568.1"/>
    <property type="molecule type" value="Genomic_DNA"/>
</dbReference>
<comment type="caution">
    <text evidence="1">The sequence shown here is derived from an EMBL/GenBank/DDBJ whole genome shotgun (WGS) entry which is preliminary data.</text>
</comment>
<reference evidence="1 2" key="1">
    <citation type="submission" date="2021-06" db="EMBL/GenBank/DDBJ databases">
        <title>Caerostris extrusa draft genome.</title>
        <authorList>
            <person name="Kono N."/>
            <person name="Arakawa K."/>
        </authorList>
    </citation>
    <scope>NUCLEOTIDE SEQUENCE [LARGE SCALE GENOMIC DNA]</scope>
</reference>
<evidence type="ECO:0000313" key="2">
    <source>
        <dbReference type="Proteomes" id="UP001054945"/>
    </source>
</evidence>
<keyword evidence="2" id="KW-1185">Reference proteome</keyword>